<dbReference type="EMBL" id="JBJUIK010000008">
    <property type="protein sequence ID" value="KAL3521107.1"/>
    <property type="molecule type" value="Genomic_DNA"/>
</dbReference>
<comment type="caution">
    <text evidence="1">The sequence shown here is derived from an EMBL/GenBank/DDBJ whole genome shotgun (WGS) entry which is preliminary data.</text>
</comment>
<accession>A0ABD2ZRP3</accession>
<dbReference type="Proteomes" id="UP001630127">
    <property type="component" value="Unassembled WGS sequence"/>
</dbReference>
<evidence type="ECO:0000313" key="2">
    <source>
        <dbReference type="Proteomes" id="UP001630127"/>
    </source>
</evidence>
<protein>
    <submittedName>
        <fullName evidence="1">Uncharacterized protein</fullName>
    </submittedName>
</protein>
<dbReference type="PANTHER" id="PTHR35114">
    <property type="entry name" value="CYTOCHROME OXIDASE COMPLEX ASSEMBLY PROTEIN"/>
    <property type="match status" value="1"/>
</dbReference>
<organism evidence="1 2">
    <name type="scientific">Cinchona calisaya</name>
    <dbReference type="NCBI Taxonomy" id="153742"/>
    <lineage>
        <taxon>Eukaryota</taxon>
        <taxon>Viridiplantae</taxon>
        <taxon>Streptophyta</taxon>
        <taxon>Embryophyta</taxon>
        <taxon>Tracheophyta</taxon>
        <taxon>Spermatophyta</taxon>
        <taxon>Magnoliopsida</taxon>
        <taxon>eudicotyledons</taxon>
        <taxon>Gunneridae</taxon>
        <taxon>Pentapetalae</taxon>
        <taxon>asterids</taxon>
        <taxon>lamiids</taxon>
        <taxon>Gentianales</taxon>
        <taxon>Rubiaceae</taxon>
        <taxon>Cinchonoideae</taxon>
        <taxon>Cinchoneae</taxon>
        <taxon>Cinchona</taxon>
    </lineage>
</organism>
<evidence type="ECO:0000313" key="1">
    <source>
        <dbReference type="EMBL" id="KAL3521107.1"/>
    </source>
</evidence>
<sequence>MLGRRFLSFLKKNKKNPPISFSSEALSELVEEESGKSRSRKKLGRRAVSGGLICLTGVVALSALDDLAIYHGCSSKAMEKASKSQAISDVIGEPIERGPWYNASLAVAHKRHSASCTFPVSGPQGIGIFLLKAVRRVLMLWGTQQEKK</sequence>
<dbReference type="PANTHER" id="PTHR35114:SF1">
    <property type="entry name" value="CYTOCHROME OXIDASE COMPLEX ASSEMBLY PROTEIN"/>
    <property type="match status" value="1"/>
</dbReference>
<name>A0ABD2ZRP3_9GENT</name>
<proteinExistence type="predicted"/>
<keyword evidence="2" id="KW-1185">Reference proteome</keyword>
<dbReference type="AlphaFoldDB" id="A0ABD2ZRP3"/>
<reference evidence="1 2" key="1">
    <citation type="submission" date="2024-11" db="EMBL/GenBank/DDBJ databases">
        <title>A near-complete genome assembly of Cinchona calisaya.</title>
        <authorList>
            <person name="Lian D.C."/>
            <person name="Zhao X.W."/>
            <person name="Wei L."/>
        </authorList>
    </citation>
    <scope>NUCLEOTIDE SEQUENCE [LARGE SCALE GENOMIC DNA]</scope>
    <source>
        <tissue evidence="1">Nenye</tissue>
    </source>
</reference>
<gene>
    <name evidence="1" type="ORF">ACH5RR_019256</name>
</gene>